<evidence type="ECO:0000256" key="1">
    <source>
        <dbReference type="SAM" id="Phobius"/>
    </source>
</evidence>
<keyword evidence="1" id="KW-0472">Membrane</keyword>
<comment type="caution">
    <text evidence="2">The sequence shown here is derived from an EMBL/GenBank/DDBJ whole genome shotgun (WGS) entry which is preliminary data.</text>
</comment>
<sequence length="105" mass="11562">MDLALMFFWGTVGGITVLAVGKMLSYKLSPNRFVTTLMVGILFTVTALVSLALAIFGGYSVEKPLVYALAFLWIVWIIETFSTSPVVLVKRKKIRAESLMGSEPE</sequence>
<dbReference type="AlphaFoldDB" id="A0A656PPW6"/>
<keyword evidence="1" id="KW-0812">Transmembrane</keyword>
<proteinExistence type="predicted"/>
<evidence type="ECO:0000313" key="2">
    <source>
        <dbReference type="EMBL" id="HCQ40347.1"/>
    </source>
</evidence>
<keyword evidence="1" id="KW-1133">Transmembrane helix</keyword>
<accession>A0A656PPW6</accession>
<organism evidence="2 3">
    <name type="scientific">candidate division WWE3 bacterium</name>
    <dbReference type="NCBI Taxonomy" id="2053526"/>
    <lineage>
        <taxon>Bacteria</taxon>
        <taxon>Katanobacteria</taxon>
    </lineage>
</organism>
<evidence type="ECO:0000313" key="3">
    <source>
        <dbReference type="Proteomes" id="UP000262056"/>
    </source>
</evidence>
<gene>
    <name evidence="2" type="ORF">DIU24_01380</name>
</gene>
<protein>
    <submittedName>
        <fullName evidence="2">Uncharacterized protein</fullName>
    </submittedName>
</protein>
<reference evidence="2 3" key="1">
    <citation type="journal article" date="2018" name="Nat. Biotechnol.">
        <title>A standardized bacterial taxonomy based on genome phylogeny substantially revises the tree of life.</title>
        <authorList>
            <person name="Parks D.H."/>
            <person name="Chuvochina M."/>
            <person name="Waite D.W."/>
            <person name="Rinke C."/>
            <person name="Skarshewski A."/>
            <person name="Chaumeil P.A."/>
            <person name="Hugenholtz P."/>
        </authorList>
    </citation>
    <scope>NUCLEOTIDE SEQUENCE [LARGE SCALE GENOMIC DNA]</scope>
    <source>
        <strain evidence="2">UBA12021</strain>
    </source>
</reference>
<feature type="transmembrane region" description="Helical" evidence="1">
    <location>
        <begin position="37"/>
        <end position="59"/>
    </location>
</feature>
<feature type="transmembrane region" description="Helical" evidence="1">
    <location>
        <begin position="65"/>
        <end position="89"/>
    </location>
</feature>
<dbReference type="EMBL" id="DQFB01000003">
    <property type="protein sequence ID" value="HCQ40347.1"/>
    <property type="molecule type" value="Genomic_DNA"/>
</dbReference>
<name>A0A656PPW6_UNCKA</name>
<dbReference type="Proteomes" id="UP000262056">
    <property type="component" value="Unassembled WGS sequence"/>
</dbReference>
<feature type="transmembrane region" description="Helical" evidence="1">
    <location>
        <begin position="6"/>
        <end position="25"/>
    </location>
</feature>